<comment type="caution">
    <text evidence="2">The sequence shown here is derived from an EMBL/GenBank/DDBJ whole genome shotgun (WGS) entry which is preliminary data.</text>
</comment>
<organism evidence="2 3">
    <name type="scientific">Pseudomonas monteilii</name>
    <dbReference type="NCBI Taxonomy" id="76759"/>
    <lineage>
        <taxon>Bacteria</taxon>
        <taxon>Pseudomonadati</taxon>
        <taxon>Pseudomonadota</taxon>
        <taxon>Gammaproteobacteria</taxon>
        <taxon>Pseudomonadales</taxon>
        <taxon>Pseudomonadaceae</taxon>
        <taxon>Pseudomonas</taxon>
    </lineage>
</organism>
<accession>A0A2N1IMD0</accession>
<dbReference type="Pfam" id="PF10948">
    <property type="entry name" value="DUF2635"/>
    <property type="match status" value="1"/>
</dbReference>
<evidence type="ECO:0000313" key="3">
    <source>
        <dbReference type="Proteomes" id="UP000233399"/>
    </source>
</evidence>
<sequence>MKTITLKPAPGRDCPMPHNPRELLPADGATVPRNAYWERRISDGDAVEQKASTKLKGSTAQ</sequence>
<dbReference type="AlphaFoldDB" id="A0A2N1IMD0"/>
<reference evidence="2 3" key="1">
    <citation type="submission" date="2017-12" db="EMBL/GenBank/DDBJ databases">
        <title>Isolation and characterization of an aerobic denitrifying Pseudomonas monteilii CY06 from aquaculture ponds.</title>
        <authorList>
            <person name="Ma Q."/>
            <person name="Cai Y."/>
            <person name="He Z."/>
        </authorList>
    </citation>
    <scope>NUCLEOTIDE SEQUENCE [LARGE SCALE GENOMIC DNA]</scope>
    <source>
        <strain evidence="2 3">CY06</strain>
    </source>
</reference>
<feature type="region of interest" description="Disordered" evidence="1">
    <location>
        <begin position="1"/>
        <end position="27"/>
    </location>
</feature>
<evidence type="ECO:0000256" key="1">
    <source>
        <dbReference type="SAM" id="MobiDB-lite"/>
    </source>
</evidence>
<evidence type="ECO:0000313" key="2">
    <source>
        <dbReference type="EMBL" id="PKI19408.1"/>
    </source>
</evidence>
<proteinExistence type="predicted"/>
<dbReference type="InterPro" id="IPR024400">
    <property type="entry name" value="DUF2635"/>
</dbReference>
<dbReference type="RefSeq" id="WP_101196687.1">
    <property type="nucleotide sequence ID" value="NZ_PJCG01000061.1"/>
</dbReference>
<protein>
    <submittedName>
        <fullName evidence="2">DUF2635 domain-containing protein</fullName>
    </submittedName>
</protein>
<name>A0A2N1IMD0_9PSED</name>
<dbReference type="EMBL" id="PJCG01000061">
    <property type="protein sequence ID" value="PKI19408.1"/>
    <property type="molecule type" value="Genomic_DNA"/>
</dbReference>
<dbReference type="Proteomes" id="UP000233399">
    <property type="component" value="Unassembled WGS sequence"/>
</dbReference>
<gene>
    <name evidence="2" type="ORF">CXB65_23260</name>
</gene>